<dbReference type="PANTHER" id="PTHR21716">
    <property type="entry name" value="TRANSMEMBRANE PROTEIN"/>
    <property type="match status" value="1"/>
</dbReference>
<evidence type="ECO:0000256" key="5">
    <source>
        <dbReference type="ARBA" id="ARBA00022692"/>
    </source>
</evidence>
<evidence type="ECO:0000256" key="7">
    <source>
        <dbReference type="ARBA" id="ARBA00023136"/>
    </source>
</evidence>
<feature type="transmembrane region" description="Helical" evidence="8">
    <location>
        <begin position="219"/>
        <end position="239"/>
    </location>
</feature>
<reference evidence="9 11" key="1">
    <citation type="submission" date="2018-06" db="EMBL/GenBank/DDBJ databases">
        <title>Genomic Encyclopedia of Archaeal and Bacterial Type Strains, Phase II (KMG-II): from individual species to whole genera.</title>
        <authorList>
            <person name="Goeker M."/>
        </authorList>
    </citation>
    <scope>NUCLEOTIDE SEQUENCE [LARGE SCALE GENOMIC DNA]</scope>
    <source>
        <strain evidence="9 11">DSM 18710</strain>
    </source>
</reference>
<evidence type="ECO:0000256" key="6">
    <source>
        <dbReference type="ARBA" id="ARBA00022989"/>
    </source>
</evidence>
<keyword evidence="7 8" id="KW-0472">Membrane</keyword>
<gene>
    <name evidence="10" type="primary">yhhT</name>
    <name evidence="9" type="ORF">BC673_10454</name>
    <name evidence="10" type="ORF">NCTC13043_00793</name>
</gene>
<evidence type="ECO:0000313" key="10">
    <source>
        <dbReference type="EMBL" id="SUC12197.1"/>
    </source>
</evidence>
<accession>A0A379F0M9</accession>
<dbReference type="PANTHER" id="PTHR21716:SF53">
    <property type="entry name" value="PERMEASE PERM-RELATED"/>
    <property type="match status" value="1"/>
</dbReference>
<dbReference type="Proteomes" id="UP000249852">
    <property type="component" value="Unassembled WGS sequence"/>
</dbReference>
<feature type="transmembrane region" description="Helical" evidence="8">
    <location>
        <begin position="34"/>
        <end position="55"/>
    </location>
</feature>
<comment type="subcellular location">
    <subcellularLocation>
        <location evidence="1">Cell membrane</location>
        <topology evidence="1">Multi-pass membrane protein</topology>
    </subcellularLocation>
</comment>
<dbReference type="GeneID" id="78570506"/>
<keyword evidence="3" id="KW-0813">Transport</keyword>
<dbReference type="GO" id="GO:0055085">
    <property type="term" value="P:transmembrane transport"/>
    <property type="evidence" value="ECO:0007669"/>
    <property type="project" value="TreeGrafter"/>
</dbReference>
<feature type="transmembrane region" description="Helical" evidence="8">
    <location>
        <begin position="245"/>
        <end position="267"/>
    </location>
</feature>
<evidence type="ECO:0000256" key="4">
    <source>
        <dbReference type="ARBA" id="ARBA00022475"/>
    </source>
</evidence>
<evidence type="ECO:0000256" key="1">
    <source>
        <dbReference type="ARBA" id="ARBA00004651"/>
    </source>
</evidence>
<dbReference type="InterPro" id="IPR002549">
    <property type="entry name" value="AI-2E-like"/>
</dbReference>
<dbReference type="AlphaFoldDB" id="A0A379F0M9"/>
<feature type="transmembrane region" description="Helical" evidence="8">
    <location>
        <begin position="67"/>
        <end position="87"/>
    </location>
</feature>
<feature type="transmembrane region" description="Helical" evidence="8">
    <location>
        <begin position="12"/>
        <end position="28"/>
    </location>
</feature>
<dbReference type="Proteomes" id="UP000254235">
    <property type="component" value="Unassembled WGS sequence"/>
</dbReference>
<name>A0A379F0M9_9BACT</name>
<dbReference type="EMBL" id="QLTQ01000004">
    <property type="protein sequence ID" value="RAS47004.1"/>
    <property type="molecule type" value="Genomic_DNA"/>
</dbReference>
<dbReference type="OrthoDB" id="1010875at2"/>
<comment type="similarity">
    <text evidence="2">Belongs to the autoinducer-2 exporter (AI-2E) (TC 2.A.86) family.</text>
</comment>
<keyword evidence="6 8" id="KW-1133">Transmembrane helix</keyword>
<keyword evidence="11" id="KW-1185">Reference proteome</keyword>
<evidence type="ECO:0000256" key="8">
    <source>
        <dbReference type="SAM" id="Phobius"/>
    </source>
</evidence>
<feature type="transmembrane region" description="Helical" evidence="8">
    <location>
        <begin position="279"/>
        <end position="301"/>
    </location>
</feature>
<protein>
    <submittedName>
        <fullName evidence="10">Pheromone autoinducer 2 transporter</fullName>
    </submittedName>
    <submittedName>
        <fullName evidence="9">PurR-regulated permease PerM</fullName>
    </submittedName>
</protein>
<feature type="transmembrane region" description="Helical" evidence="8">
    <location>
        <begin position="321"/>
        <end position="347"/>
    </location>
</feature>
<dbReference type="Pfam" id="PF01594">
    <property type="entry name" value="AI-2E_transport"/>
    <property type="match status" value="1"/>
</dbReference>
<evidence type="ECO:0000313" key="11">
    <source>
        <dbReference type="Proteomes" id="UP000249852"/>
    </source>
</evidence>
<keyword evidence="4" id="KW-1003">Cell membrane</keyword>
<evidence type="ECO:0000313" key="9">
    <source>
        <dbReference type="EMBL" id="RAS47004.1"/>
    </source>
</evidence>
<reference evidence="10 12" key="2">
    <citation type="submission" date="2018-06" db="EMBL/GenBank/DDBJ databases">
        <authorList>
            <consortium name="Pathogen Informatics"/>
            <person name="Doyle S."/>
        </authorList>
    </citation>
    <scope>NUCLEOTIDE SEQUENCE [LARGE SCALE GENOMIC DNA]</scope>
    <source>
        <strain evidence="10 12">NCTC13043</strain>
    </source>
</reference>
<evidence type="ECO:0000313" key="12">
    <source>
        <dbReference type="Proteomes" id="UP000254235"/>
    </source>
</evidence>
<dbReference type="RefSeq" id="WP_006045251.1">
    <property type="nucleotide sequence ID" value="NZ_CAJPLF010000033.1"/>
</dbReference>
<feature type="transmembrane region" description="Helical" evidence="8">
    <location>
        <begin position="159"/>
        <end position="180"/>
    </location>
</feature>
<organism evidence="10 12">
    <name type="scientific">Prevotella pallens</name>
    <dbReference type="NCBI Taxonomy" id="60133"/>
    <lineage>
        <taxon>Bacteria</taxon>
        <taxon>Pseudomonadati</taxon>
        <taxon>Bacteroidota</taxon>
        <taxon>Bacteroidia</taxon>
        <taxon>Bacteroidales</taxon>
        <taxon>Prevotellaceae</taxon>
        <taxon>Prevotella</taxon>
    </lineage>
</organism>
<sequence>MFEEKITFDKFIRWFLVAALIFAVFYVVNYLSHALLPFFIAWFIAYLLNPVVKFVQYKLRVKVRPIAVIITMLLVVTVISCVVFAIVPPMIDQVEKLGDAANKYVLHTANGNRIMVMVREWIQEYLPQIRHYINSADFTATIKSSIPKLFSFLGQTASIVFSVIASFITLLYLFFILLDYERLAKNFIRIFPKKQRPFWTDLMQDVESELNNYIRGQGLVGLTMGILFCIGFTIIDFPIAIGMGILIGVLTLIPYMHALAFIPMVFLSLIKAVDTGQNFWVVFGTATLVFAIIQIISDLIVTPKIMGKAMNLNPAILLLSLSVWGSLLGFIGLIVALPLTTLIIAYWKRYVTKEDKEDTVTIEDCEKQE</sequence>
<proteinExistence type="inferred from homology"/>
<evidence type="ECO:0000256" key="2">
    <source>
        <dbReference type="ARBA" id="ARBA00009773"/>
    </source>
</evidence>
<dbReference type="GO" id="GO:0005886">
    <property type="term" value="C:plasma membrane"/>
    <property type="evidence" value="ECO:0007669"/>
    <property type="project" value="UniProtKB-SubCell"/>
</dbReference>
<dbReference type="EMBL" id="UGTP01000001">
    <property type="protein sequence ID" value="SUC12197.1"/>
    <property type="molecule type" value="Genomic_DNA"/>
</dbReference>
<keyword evidence="5 8" id="KW-0812">Transmembrane</keyword>
<evidence type="ECO:0000256" key="3">
    <source>
        <dbReference type="ARBA" id="ARBA00022448"/>
    </source>
</evidence>